<dbReference type="RefSeq" id="WP_120680632.1">
    <property type="nucleotide sequence ID" value="NZ_RBAL01000009.1"/>
</dbReference>
<reference evidence="1 2" key="1">
    <citation type="journal article" date="2014" name="Int. J. Syst. Evol. Microbiol.">
        <title>Streptomyces hoynatensis sp. nov., isolated from deep marine sediment.</title>
        <authorList>
            <person name="Veyisoglu A."/>
            <person name="Sahin N."/>
        </authorList>
    </citation>
    <scope>NUCLEOTIDE SEQUENCE [LARGE SCALE GENOMIC DNA]</scope>
    <source>
        <strain evidence="1 2">KCTC 29097</strain>
    </source>
</reference>
<dbReference type="Proteomes" id="UP000272474">
    <property type="component" value="Unassembled WGS sequence"/>
</dbReference>
<dbReference type="AlphaFoldDB" id="A0A3A9YXG6"/>
<evidence type="ECO:0000313" key="1">
    <source>
        <dbReference type="EMBL" id="RKN40812.1"/>
    </source>
</evidence>
<sequence length="205" mass="21864">MPTTDDYGQGVQIAALTDAPNGPRLARDLADGLVPRSAMRFASSAERNATLASPAFGMLASTQAERQLTWYDGTQWVTVGTGAQDWADVPITSDWTQGADGAPALQYRVVNLLGEGALMFRGCISRATWPTDPSPYVSITGLDAGLPAAARPVALRRMPVACSAVGSAKTVIRVDVRPSGEMRLYDVDTNVRPQWISFDGTFTSL</sequence>
<accession>A0A3A9YXG6</accession>
<evidence type="ECO:0000313" key="2">
    <source>
        <dbReference type="Proteomes" id="UP000272474"/>
    </source>
</evidence>
<dbReference type="OrthoDB" id="4310170at2"/>
<protein>
    <submittedName>
        <fullName evidence="1">Uncharacterized protein</fullName>
    </submittedName>
</protein>
<keyword evidence="2" id="KW-1185">Reference proteome</keyword>
<name>A0A3A9YXG6_9ACTN</name>
<dbReference type="EMBL" id="RBAL01000009">
    <property type="protein sequence ID" value="RKN40812.1"/>
    <property type="molecule type" value="Genomic_DNA"/>
</dbReference>
<gene>
    <name evidence="1" type="ORF">D7294_17155</name>
</gene>
<proteinExistence type="predicted"/>
<organism evidence="1 2">
    <name type="scientific">Streptomyces hoynatensis</name>
    <dbReference type="NCBI Taxonomy" id="1141874"/>
    <lineage>
        <taxon>Bacteria</taxon>
        <taxon>Bacillati</taxon>
        <taxon>Actinomycetota</taxon>
        <taxon>Actinomycetes</taxon>
        <taxon>Kitasatosporales</taxon>
        <taxon>Streptomycetaceae</taxon>
        <taxon>Streptomyces</taxon>
    </lineage>
</organism>
<comment type="caution">
    <text evidence="1">The sequence shown here is derived from an EMBL/GenBank/DDBJ whole genome shotgun (WGS) entry which is preliminary data.</text>
</comment>